<dbReference type="RefSeq" id="WP_174624899.1">
    <property type="nucleotide sequence ID" value="NZ_CADCXN010000042.1"/>
</dbReference>
<dbReference type="HAMAP" id="MF_01940">
    <property type="entry name" value="RNA_CPDase"/>
    <property type="match status" value="1"/>
</dbReference>
<accession>A0A8S0Y9B8</accession>
<dbReference type="PANTHER" id="PTHR35561:SF1">
    <property type="entry name" value="RNA 2',3'-CYCLIC PHOSPHODIESTERASE"/>
    <property type="match status" value="1"/>
</dbReference>
<dbReference type="InterPro" id="IPR009097">
    <property type="entry name" value="Cyclic_Pdiesterase"/>
</dbReference>
<gene>
    <name evidence="4" type="ORF">METHB2_150052</name>
</gene>
<protein>
    <recommendedName>
        <fullName evidence="2">RNA 2',3'-cyclic phosphodiesterase</fullName>
        <shortName evidence="2">RNA 2',3'-CPDase</shortName>
        <ecNumber evidence="2">3.1.4.58</ecNumber>
    </recommendedName>
</protein>
<dbReference type="GO" id="GO:0004113">
    <property type="term" value="F:2',3'-cyclic-nucleotide 3'-phosphodiesterase activity"/>
    <property type="evidence" value="ECO:0007669"/>
    <property type="project" value="InterPro"/>
</dbReference>
<organism evidence="4 5">
    <name type="scientific">Candidatus Methylobacter favarea</name>
    <dbReference type="NCBI Taxonomy" id="2707345"/>
    <lineage>
        <taxon>Bacteria</taxon>
        <taxon>Pseudomonadati</taxon>
        <taxon>Pseudomonadota</taxon>
        <taxon>Gammaproteobacteria</taxon>
        <taxon>Methylococcales</taxon>
        <taxon>Methylococcaceae</taxon>
        <taxon>Methylobacter</taxon>
    </lineage>
</organism>
<dbReference type="SUPFAM" id="SSF55144">
    <property type="entry name" value="LigT-like"/>
    <property type="match status" value="1"/>
</dbReference>
<dbReference type="Proteomes" id="UP000494216">
    <property type="component" value="Unassembled WGS sequence"/>
</dbReference>
<reference evidence="4 5" key="1">
    <citation type="submission" date="2020-02" db="EMBL/GenBank/DDBJ databases">
        <authorList>
            <person name="Hogendoorn C."/>
        </authorList>
    </citation>
    <scope>NUCLEOTIDE SEQUENCE [LARGE SCALE GENOMIC DNA]</scope>
    <source>
        <strain evidence="4">METHB21</strain>
    </source>
</reference>
<evidence type="ECO:0000256" key="2">
    <source>
        <dbReference type="HAMAP-Rule" id="MF_01940"/>
    </source>
</evidence>
<comment type="similarity">
    <text evidence="2">Belongs to the 2H phosphoesterase superfamily. ThpR family.</text>
</comment>
<sequence length="178" mass="19902">MANVSRLFFALWPDDTTRQKLVRLCQSIQAKEFKWVLPQNLHVTLVFLGNIDTSAELLIKKSAAAISAEPFVVTFDRLTYWKKPKVLCLASRQPPPSKLMILVEALGLAVENCGLQIDARPYAPHITLARHGNAWVDQDCEPVVWQANSFCLVESCSKAGGVFYKVIEQWPFEAGSLA</sequence>
<dbReference type="GO" id="GO:0008664">
    <property type="term" value="F:RNA 2',3'-cyclic 3'-phosphodiesterase activity"/>
    <property type="evidence" value="ECO:0007669"/>
    <property type="project" value="UniProtKB-EC"/>
</dbReference>
<name>A0A8S0Y9B8_9GAMM</name>
<evidence type="ECO:0000259" key="3">
    <source>
        <dbReference type="Pfam" id="PF02834"/>
    </source>
</evidence>
<feature type="domain" description="Phosphoesterase HXTX" evidence="3">
    <location>
        <begin position="12"/>
        <end position="86"/>
    </location>
</feature>
<dbReference type="NCBIfam" id="TIGR02258">
    <property type="entry name" value="2_5_ligase"/>
    <property type="match status" value="1"/>
</dbReference>
<evidence type="ECO:0000256" key="1">
    <source>
        <dbReference type="ARBA" id="ARBA00022801"/>
    </source>
</evidence>
<proteinExistence type="inferred from homology"/>
<comment type="catalytic activity">
    <reaction evidence="2">
        <text>a 3'-end 2',3'-cyclophospho-ribonucleotide-RNA + H2O = a 3'-end 2'-phospho-ribonucleotide-RNA + H(+)</text>
        <dbReference type="Rhea" id="RHEA:11828"/>
        <dbReference type="Rhea" id="RHEA-COMP:10464"/>
        <dbReference type="Rhea" id="RHEA-COMP:17353"/>
        <dbReference type="ChEBI" id="CHEBI:15377"/>
        <dbReference type="ChEBI" id="CHEBI:15378"/>
        <dbReference type="ChEBI" id="CHEBI:83064"/>
        <dbReference type="ChEBI" id="CHEBI:173113"/>
        <dbReference type="EC" id="3.1.4.58"/>
    </reaction>
</comment>
<comment type="function">
    <text evidence="2">Hydrolyzes RNA 2',3'-cyclic phosphodiester to an RNA 2'-phosphomonoester.</text>
</comment>
<feature type="active site" description="Proton acceptor" evidence="2">
    <location>
        <position position="125"/>
    </location>
</feature>
<evidence type="ECO:0000313" key="4">
    <source>
        <dbReference type="EMBL" id="CAA9889928.1"/>
    </source>
</evidence>
<dbReference type="EMBL" id="CADCXN010000042">
    <property type="protein sequence ID" value="CAA9889928.1"/>
    <property type="molecule type" value="Genomic_DNA"/>
</dbReference>
<feature type="short sequence motif" description="HXTX 2" evidence="2">
    <location>
        <begin position="125"/>
        <end position="128"/>
    </location>
</feature>
<keyword evidence="1 2" id="KW-0378">Hydrolase</keyword>
<dbReference type="AlphaFoldDB" id="A0A8S0Y9B8"/>
<comment type="caution">
    <text evidence="4">The sequence shown here is derived from an EMBL/GenBank/DDBJ whole genome shotgun (WGS) entry which is preliminary data.</text>
</comment>
<feature type="short sequence motif" description="HXTX 1" evidence="2">
    <location>
        <begin position="42"/>
        <end position="45"/>
    </location>
</feature>
<dbReference type="InterPro" id="IPR004175">
    <property type="entry name" value="RNA_CPDase"/>
</dbReference>
<dbReference type="Gene3D" id="3.90.1140.10">
    <property type="entry name" value="Cyclic phosphodiesterase"/>
    <property type="match status" value="1"/>
</dbReference>
<feature type="active site" description="Proton donor" evidence="2">
    <location>
        <position position="42"/>
    </location>
</feature>
<evidence type="ECO:0000313" key="5">
    <source>
        <dbReference type="Proteomes" id="UP000494216"/>
    </source>
</evidence>
<dbReference type="Pfam" id="PF02834">
    <property type="entry name" value="LigT_PEase"/>
    <property type="match status" value="1"/>
</dbReference>
<dbReference type="InterPro" id="IPR014051">
    <property type="entry name" value="Phosphoesterase_HXTX"/>
</dbReference>
<dbReference type="PANTHER" id="PTHR35561">
    <property type="entry name" value="RNA 2',3'-CYCLIC PHOSPHODIESTERASE"/>
    <property type="match status" value="1"/>
</dbReference>
<keyword evidence="5" id="KW-1185">Reference proteome</keyword>
<dbReference type="EC" id="3.1.4.58" evidence="2"/>